<organism evidence="2">
    <name type="scientific">marine sediment metagenome</name>
    <dbReference type="NCBI Taxonomy" id="412755"/>
    <lineage>
        <taxon>unclassified sequences</taxon>
        <taxon>metagenomes</taxon>
        <taxon>ecological metagenomes</taxon>
    </lineage>
</organism>
<dbReference type="NCBIfam" id="TIGR02532">
    <property type="entry name" value="IV_pilin_GFxxxE"/>
    <property type="match status" value="1"/>
</dbReference>
<protein>
    <recommendedName>
        <fullName evidence="3">Type II secretion system protein GspI C-terminal domain-containing protein</fullName>
    </recommendedName>
</protein>
<dbReference type="EMBL" id="LAZR01000008">
    <property type="protein sequence ID" value="KKO08833.1"/>
    <property type="molecule type" value="Genomic_DNA"/>
</dbReference>
<dbReference type="AlphaFoldDB" id="A0A0F9W973"/>
<reference evidence="2" key="1">
    <citation type="journal article" date="2015" name="Nature">
        <title>Complex archaea that bridge the gap between prokaryotes and eukaryotes.</title>
        <authorList>
            <person name="Spang A."/>
            <person name="Saw J.H."/>
            <person name="Jorgensen S.L."/>
            <person name="Zaremba-Niedzwiedzka K."/>
            <person name="Martijn J."/>
            <person name="Lind A.E."/>
            <person name="van Eijk R."/>
            <person name="Schleper C."/>
            <person name="Guy L."/>
            <person name="Ettema T.J."/>
        </authorList>
    </citation>
    <scope>NUCLEOTIDE SEQUENCE</scope>
</reference>
<gene>
    <name evidence="2" type="ORF">LCGC14_0039520</name>
</gene>
<proteinExistence type="predicted"/>
<sequence>MKNRPGPCSCPRPRPRRHRGFTLLEVMVALTITSLVLGGLFSLAAGSKQLAVRTQSTLQDTMAARAQINFSLLENDYRDIEPIMTNDRYQTRADDILPDVLRRTAPMNNLLQSYQVIDSDTDEVIAGVRWIRLELPQ</sequence>
<keyword evidence="1" id="KW-1133">Transmembrane helix</keyword>
<comment type="caution">
    <text evidence="2">The sequence shown here is derived from an EMBL/GenBank/DDBJ whole genome shotgun (WGS) entry which is preliminary data.</text>
</comment>
<keyword evidence="1" id="KW-0472">Membrane</keyword>
<dbReference type="Pfam" id="PF07963">
    <property type="entry name" value="N_methyl"/>
    <property type="match status" value="1"/>
</dbReference>
<evidence type="ECO:0000313" key="2">
    <source>
        <dbReference type="EMBL" id="KKO08833.1"/>
    </source>
</evidence>
<dbReference type="InterPro" id="IPR012902">
    <property type="entry name" value="N_methyl_site"/>
</dbReference>
<feature type="transmembrane region" description="Helical" evidence="1">
    <location>
        <begin position="21"/>
        <end position="45"/>
    </location>
</feature>
<evidence type="ECO:0000256" key="1">
    <source>
        <dbReference type="SAM" id="Phobius"/>
    </source>
</evidence>
<name>A0A0F9W973_9ZZZZ</name>
<evidence type="ECO:0008006" key="3">
    <source>
        <dbReference type="Google" id="ProtNLM"/>
    </source>
</evidence>
<keyword evidence="1" id="KW-0812">Transmembrane</keyword>
<accession>A0A0F9W973</accession>